<dbReference type="PANTHER" id="PTHR33741:SF5">
    <property type="entry name" value="TRANSMEMBRANE PROTEIN DDB_G0269096-RELATED"/>
    <property type="match status" value="1"/>
</dbReference>
<dbReference type="OrthoDB" id="48476at2759"/>
<evidence type="ECO:0000313" key="5">
    <source>
        <dbReference type="Proteomes" id="UP001153069"/>
    </source>
</evidence>
<dbReference type="AlphaFoldDB" id="A0A9N8F468"/>
<dbReference type="Proteomes" id="UP001153069">
    <property type="component" value="Unassembled WGS sequence"/>
</dbReference>
<comment type="caution">
    <text evidence="4">The sequence shown here is derived from an EMBL/GenBank/DDBJ whole genome shotgun (WGS) entry which is preliminary data.</text>
</comment>
<gene>
    <name evidence="4" type="ORF">SEMRO_3940_G352020.1</name>
</gene>
<feature type="transmembrane region" description="Helical" evidence="2">
    <location>
        <begin position="338"/>
        <end position="355"/>
    </location>
</feature>
<dbReference type="InterPro" id="IPR007065">
    <property type="entry name" value="HPP"/>
</dbReference>
<feature type="domain" description="HPP transmembrane region" evidence="3">
    <location>
        <begin position="332"/>
        <end position="486"/>
    </location>
</feature>
<keyword evidence="2" id="KW-0812">Transmembrane</keyword>
<evidence type="ECO:0000256" key="1">
    <source>
        <dbReference type="SAM" id="MobiDB-lite"/>
    </source>
</evidence>
<evidence type="ECO:0000256" key="2">
    <source>
        <dbReference type="SAM" id="Phobius"/>
    </source>
</evidence>
<name>A0A9N8F468_9STRA</name>
<sequence length="505" mass="54918">MDLFSRSARSRVSFTLPDDNSDESSISEEDFVRQEEGLAPLERSNASFGASSHLRMSRRNLDVDEDILHRAAADAGLGSMGTVYVEVWTLNKEGTQLVRPEGGYWMDPIFHNKETECGCSGLLTCSACRVFDPEHPTFLPADPVAPGVGLAGVLWSESATVEDTAVAGGILRDTTKRKVVWRDIRAMANNPHLPYDERLKAIADSVDHGLLKEIGNEQYLLCAADLCGAAWSLREPRRAAIKSRKALRDTAIHRARLQIITLIHFGVRFDNPVQNSDQEPSNHNNNNGKKVSIAEKEASLGKVVKKQLAQASNAVTMVATKCKGTDNRPPPPFSNEQAVFSFFGSFVLLTLPAGIGHSLVTSYGSDYLLLMPPFGAFICLQFGLTQAPAAQPRSCLLGQLHSVSIALIISVIPLLPVWFKQVLGTSLAIGAMTRCGITHPPAGASAFLFSSGTYGMTHFVLLLAGNVLAIIVGSIINNTSEKRQYPTYIAMGCNPKDAYEYLKRD</sequence>
<feature type="region of interest" description="Disordered" evidence="1">
    <location>
        <begin position="1"/>
        <end position="26"/>
    </location>
</feature>
<dbReference type="InterPro" id="IPR058581">
    <property type="entry name" value="TM_HPP"/>
</dbReference>
<reference evidence="4" key="1">
    <citation type="submission" date="2020-06" db="EMBL/GenBank/DDBJ databases">
        <authorList>
            <consortium name="Plant Systems Biology data submission"/>
        </authorList>
    </citation>
    <scope>NUCLEOTIDE SEQUENCE</scope>
    <source>
        <strain evidence="4">D6</strain>
    </source>
</reference>
<keyword evidence="5" id="KW-1185">Reference proteome</keyword>
<dbReference type="Pfam" id="PF04982">
    <property type="entry name" value="TM_HPP"/>
    <property type="match status" value="1"/>
</dbReference>
<evidence type="ECO:0000259" key="3">
    <source>
        <dbReference type="Pfam" id="PF04982"/>
    </source>
</evidence>
<feature type="transmembrane region" description="Helical" evidence="2">
    <location>
        <begin position="456"/>
        <end position="476"/>
    </location>
</feature>
<protein>
    <submittedName>
        <fullName evidence="4">HPP family</fullName>
    </submittedName>
</protein>
<evidence type="ECO:0000313" key="4">
    <source>
        <dbReference type="EMBL" id="CAB9531750.1"/>
    </source>
</evidence>
<feature type="transmembrane region" description="Helical" evidence="2">
    <location>
        <begin position="396"/>
        <end position="419"/>
    </location>
</feature>
<organism evidence="4 5">
    <name type="scientific">Seminavis robusta</name>
    <dbReference type="NCBI Taxonomy" id="568900"/>
    <lineage>
        <taxon>Eukaryota</taxon>
        <taxon>Sar</taxon>
        <taxon>Stramenopiles</taxon>
        <taxon>Ochrophyta</taxon>
        <taxon>Bacillariophyta</taxon>
        <taxon>Bacillariophyceae</taxon>
        <taxon>Bacillariophycidae</taxon>
        <taxon>Naviculales</taxon>
        <taxon>Naviculaceae</taxon>
        <taxon>Seminavis</taxon>
    </lineage>
</organism>
<keyword evidence="2" id="KW-0472">Membrane</keyword>
<dbReference type="EMBL" id="CAICTM010003938">
    <property type="protein sequence ID" value="CAB9531750.1"/>
    <property type="molecule type" value="Genomic_DNA"/>
</dbReference>
<dbReference type="PANTHER" id="PTHR33741">
    <property type="entry name" value="TRANSMEMBRANE PROTEIN DDB_G0269096-RELATED"/>
    <property type="match status" value="1"/>
</dbReference>
<accession>A0A9N8F468</accession>
<proteinExistence type="predicted"/>
<feature type="transmembrane region" description="Helical" evidence="2">
    <location>
        <begin position="367"/>
        <end position="384"/>
    </location>
</feature>
<keyword evidence="2" id="KW-1133">Transmembrane helix</keyword>